<dbReference type="RefSeq" id="WP_232878401.1">
    <property type="nucleotide sequence ID" value="NZ_JAJSOJ010000041.1"/>
</dbReference>
<proteinExistence type="predicted"/>
<protein>
    <submittedName>
        <fullName evidence="1">Phage GP46 family protein</fullName>
    </submittedName>
</protein>
<evidence type="ECO:0000313" key="1">
    <source>
        <dbReference type="EMBL" id="MCE0744598.1"/>
    </source>
</evidence>
<sequence length="166" mass="17477">MTASASPAGMMLRYRTDLRACDAVVRATGNGRGRIRIDRTLATSLLVQLGSDRRAEASDTLPTEIALLPAQSAGVFARRGWVGDILLNDGQRLGARTWLLERGKSDEPDRVAAIGYAAEAVAPVADYWSQDVQTAAGWLRPGVLQIVVSTSGVTVRTPSVGTGGAA</sequence>
<dbReference type="Pfam" id="PF07409">
    <property type="entry name" value="GP46"/>
    <property type="match status" value="1"/>
</dbReference>
<reference evidence="1 2" key="1">
    <citation type="submission" date="2021-12" db="EMBL/GenBank/DDBJ databases">
        <title>Genome sequence of Acetobacter sicerae DmPark20a_162.</title>
        <authorList>
            <person name="Chaston J.M."/>
        </authorList>
    </citation>
    <scope>NUCLEOTIDE SEQUENCE [LARGE SCALE GENOMIC DNA]</scope>
    <source>
        <strain evidence="1 2">DmPark20a_162</strain>
    </source>
</reference>
<accession>A0ABS8VYU2</accession>
<organism evidence="1 2">
    <name type="scientific">Acetobacter sicerae</name>
    <dbReference type="NCBI Taxonomy" id="85325"/>
    <lineage>
        <taxon>Bacteria</taxon>
        <taxon>Pseudomonadati</taxon>
        <taxon>Pseudomonadota</taxon>
        <taxon>Alphaproteobacteria</taxon>
        <taxon>Acetobacterales</taxon>
        <taxon>Acetobacteraceae</taxon>
        <taxon>Acetobacter</taxon>
    </lineage>
</organism>
<dbReference type="Proteomes" id="UP001521074">
    <property type="component" value="Unassembled WGS sequence"/>
</dbReference>
<dbReference type="EMBL" id="JAJSOJ010000041">
    <property type="protein sequence ID" value="MCE0744598.1"/>
    <property type="molecule type" value="Genomic_DNA"/>
</dbReference>
<evidence type="ECO:0000313" key="2">
    <source>
        <dbReference type="Proteomes" id="UP001521074"/>
    </source>
</evidence>
<comment type="caution">
    <text evidence="1">The sequence shown here is derived from an EMBL/GenBank/DDBJ whole genome shotgun (WGS) entry which is preliminary data.</text>
</comment>
<keyword evidence="2" id="KW-1185">Reference proteome</keyword>
<name>A0ABS8VYU2_9PROT</name>
<gene>
    <name evidence="1" type="ORF">LWC05_11965</name>
</gene>
<dbReference type="InterPro" id="IPR010877">
    <property type="entry name" value="Phage_Mu_Gp46"/>
</dbReference>